<evidence type="ECO:0000259" key="1">
    <source>
        <dbReference type="PROSITE" id="PS50076"/>
    </source>
</evidence>
<sequence>MSTFYEELGVEPDIDQAELKKVLRKKALEYHPDKHPEEEQQKWTEKFQYFQQIMETLQDESSRRVYDEIHLKLERTGRILVLMDMNGSLLCKLGKDGRDAWLLLRSLE</sequence>
<dbReference type="EMBL" id="CAJNIZ010018435">
    <property type="protein sequence ID" value="CAE7409677.1"/>
    <property type="molecule type" value="Genomic_DNA"/>
</dbReference>
<dbReference type="GO" id="GO:0005737">
    <property type="term" value="C:cytoplasm"/>
    <property type="evidence" value="ECO:0007669"/>
    <property type="project" value="TreeGrafter"/>
</dbReference>
<dbReference type="SUPFAM" id="SSF46565">
    <property type="entry name" value="Chaperone J-domain"/>
    <property type="match status" value="1"/>
</dbReference>
<dbReference type="GO" id="GO:0005634">
    <property type="term" value="C:nucleus"/>
    <property type="evidence" value="ECO:0007669"/>
    <property type="project" value="TreeGrafter"/>
</dbReference>
<dbReference type="InterPro" id="IPR036869">
    <property type="entry name" value="J_dom_sf"/>
</dbReference>
<dbReference type="PROSITE" id="PS50076">
    <property type="entry name" value="DNAJ_2"/>
    <property type="match status" value="1"/>
</dbReference>
<dbReference type="Proteomes" id="UP000649617">
    <property type="component" value="Unassembled WGS sequence"/>
</dbReference>
<dbReference type="GO" id="GO:0031072">
    <property type="term" value="F:heat shock protein binding"/>
    <property type="evidence" value="ECO:0007669"/>
    <property type="project" value="TreeGrafter"/>
</dbReference>
<dbReference type="OrthoDB" id="552049at2759"/>
<evidence type="ECO:0000313" key="2">
    <source>
        <dbReference type="EMBL" id="CAE7409677.1"/>
    </source>
</evidence>
<protein>
    <submittedName>
        <fullName evidence="2">DNAJA1 protein</fullName>
    </submittedName>
</protein>
<dbReference type="AlphaFoldDB" id="A0A812QYC6"/>
<organism evidence="2 3">
    <name type="scientific">Symbiodinium pilosum</name>
    <name type="common">Dinoflagellate</name>
    <dbReference type="NCBI Taxonomy" id="2952"/>
    <lineage>
        <taxon>Eukaryota</taxon>
        <taxon>Sar</taxon>
        <taxon>Alveolata</taxon>
        <taxon>Dinophyceae</taxon>
        <taxon>Suessiales</taxon>
        <taxon>Symbiodiniaceae</taxon>
        <taxon>Symbiodinium</taxon>
    </lineage>
</organism>
<reference evidence="2" key="1">
    <citation type="submission" date="2021-02" db="EMBL/GenBank/DDBJ databases">
        <authorList>
            <person name="Dougan E. K."/>
            <person name="Rhodes N."/>
            <person name="Thang M."/>
            <person name="Chan C."/>
        </authorList>
    </citation>
    <scope>NUCLEOTIDE SEQUENCE</scope>
</reference>
<dbReference type="SMART" id="SM00271">
    <property type="entry name" value="DnaJ"/>
    <property type="match status" value="1"/>
</dbReference>
<gene>
    <name evidence="2" type="primary">DNAJA1</name>
    <name evidence="2" type="ORF">SPIL2461_LOCUS10102</name>
</gene>
<dbReference type="PANTHER" id="PTHR44144">
    <property type="entry name" value="DNAJ HOMOLOG SUBFAMILY C MEMBER 9"/>
    <property type="match status" value="1"/>
</dbReference>
<dbReference type="InterPro" id="IPR052594">
    <property type="entry name" value="J_domain-containing_protein"/>
</dbReference>
<dbReference type="InterPro" id="IPR001623">
    <property type="entry name" value="DnaJ_domain"/>
</dbReference>
<proteinExistence type="predicted"/>
<evidence type="ECO:0000313" key="3">
    <source>
        <dbReference type="Proteomes" id="UP000649617"/>
    </source>
</evidence>
<dbReference type="PANTHER" id="PTHR44144:SF1">
    <property type="entry name" value="DNAJ HOMOLOG SUBFAMILY C MEMBER 9"/>
    <property type="match status" value="1"/>
</dbReference>
<feature type="domain" description="J" evidence="1">
    <location>
        <begin position="3"/>
        <end position="70"/>
    </location>
</feature>
<accession>A0A812QYC6</accession>
<dbReference type="Gene3D" id="1.10.287.110">
    <property type="entry name" value="DnaJ domain"/>
    <property type="match status" value="1"/>
</dbReference>
<dbReference type="Pfam" id="PF00226">
    <property type="entry name" value="DnaJ"/>
    <property type="match status" value="1"/>
</dbReference>
<name>A0A812QYC6_SYMPI</name>
<dbReference type="PRINTS" id="PR00625">
    <property type="entry name" value="JDOMAIN"/>
</dbReference>
<dbReference type="CDD" id="cd06257">
    <property type="entry name" value="DnaJ"/>
    <property type="match status" value="1"/>
</dbReference>
<comment type="caution">
    <text evidence="2">The sequence shown here is derived from an EMBL/GenBank/DDBJ whole genome shotgun (WGS) entry which is preliminary data.</text>
</comment>
<keyword evidence="3" id="KW-1185">Reference proteome</keyword>